<keyword evidence="2" id="KW-1185">Reference proteome</keyword>
<organism evidence="1 2">
    <name type="scientific">Tribonema minus</name>
    <dbReference type="NCBI Taxonomy" id="303371"/>
    <lineage>
        <taxon>Eukaryota</taxon>
        <taxon>Sar</taxon>
        <taxon>Stramenopiles</taxon>
        <taxon>Ochrophyta</taxon>
        <taxon>PX clade</taxon>
        <taxon>Xanthophyceae</taxon>
        <taxon>Tribonematales</taxon>
        <taxon>Tribonemataceae</taxon>
        <taxon>Tribonema</taxon>
    </lineage>
</organism>
<protein>
    <submittedName>
        <fullName evidence="1">Uncharacterized protein</fullName>
    </submittedName>
</protein>
<comment type="caution">
    <text evidence="1">The sequence shown here is derived from an EMBL/GenBank/DDBJ whole genome shotgun (WGS) entry which is preliminary data.</text>
</comment>
<name>A0A836CFX9_9STRA</name>
<accession>A0A836CFX9</accession>
<evidence type="ECO:0000313" key="1">
    <source>
        <dbReference type="EMBL" id="KAG5183788.1"/>
    </source>
</evidence>
<gene>
    <name evidence="1" type="ORF">JKP88DRAFT_245124</name>
</gene>
<reference evidence="1" key="1">
    <citation type="submission" date="2021-02" db="EMBL/GenBank/DDBJ databases">
        <title>First Annotated Genome of the Yellow-green Alga Tribonema minus.</title>
        <authorList>
            <person name="Mahan K.M."/>
        </authorList>
    </citation>
    <scope>NUCLEOTIDE SEQUENCE</scope>
    <source>
        <strain evidence="1">UTEX B ZZ1240</strain>
    </source>
</reference>
<evidence type="ECO:0000313" key="2">
    <source>
        <dbReference type="Proteomes" id="UP000664859"/>
    </source>
</evidence>
<dbReference type="Proteomes" id="UP000664859">
    <property type="component" value="Unassembled WGS sequence"/>
</dbReference>
<dbReference type="EMBL" id="JAFCMP010000190">
    <property type="protein sequence ID" value="KAG5183788.1"/>
    <property type="molecule type" value="Genomic_DNA"/>
</dbReference>
<sequence length="183" mass="20407">MSKVPQYTSVVRAITGTLQNTKDKCGRSTLEMQVALNRNFLLPPNACPVCLADSPVHGKGVFASCAIKKGSMATMYPMDAFLNPPFKTVNSKVHGDWAVKPMTPAHTMVLANDTTYLYSGRDVWCVGDPTLVADCWFLGHMINDRVSLIPEQQDDHAHTLMRESVQQHRGVNMQHYTMRAEVR</sequence>
<dbReference type="AlphaFoldDB" id="A0A836CFX9"/>
<proteinExistence type="predicted"/>